<dbReference type="STRING" id="6184.A0A430QS71"/>
<proteinExistence type="inferred from homology"/>
<feature type="transmembrane region" description="Helical" evidence="6">
    <location>
        <begin position="12"/>
        <end position="32"/>
    </location>
</feature>
<feature type="domain" description="CWH43-like N-terminal" evidence="7">
    <location>
        <begin position="150"/>
        <end position="314"/>
    </location>
</feature>
<evidence type="ECO:0000313" key="8">
    <source>
        <dbReference type="EMBL" id="RTG90542.1"/>
    </source>
</evidence>
<evidence type="ECO:0000256" key="2">
    <source>
        <dbReference type="ARBA" id="ARBA00006565"/>
    </source>
</evidence>
<feature type="transmembrane region" description="Helical" evidence="6">
    <location>
        <begin position="292"/>
        <end position="310"/>
    </location>
</feature>
<feature type="domain" description="CWH43-like N-terminal" evidence="7">
    <location>
        <begin position="11"/>
        <end position="135"/>
    </location>
</feature>
<organism evidence="8 9">
    <name type="scientific">Schistosoma bovis</name>
    <name type="common">Blood fluke</name>
    <dbReference type="NCBI Taxonomy" id="6184"/>
    <lineage>
        <taxon>Eukaryota</taxon>
        <taxon>Metazoa</taxon>
        <taxon>Spiralia</taxon>
        <taxon>Lophotrochozoa</taxon>
        <taxon>Platyhelminthes</taxon>
        <taxon>Trematoda</taxon>
        <taxon>Digenea</taxon>
        <taxon>Strigeidida</taxon>
        <taxon>Schistosomatoidea</taxon>
        <taxon>Schistosomatidae</taxon>
        <taxon>Schistosoma</taxon>
    </lineage>
</organism>
<comment type="caution">
    <text evidence="8">The sequence shown here is derived from an EMBL/GenBank/DDBJ whole genome shotgun (WGS) entry which is preliminary data.</text>
</comment>
<accession>A0A430QS71</accession>
<name>A0A430QS71_SCHBO</name>
<protein>
    <submittedName>
        <fullName evidence="8">DNA damage-regulated autophagy modulator protein 2</fullName>
    </submittedName>
</protein>
<feature type="transmembrane region" description="Helical" evidence="6">
    <location>
        <begin position="322"/>
        <end position="338"/>
    </location>
</feature>
<dbReference type="EMBL" id="QMKO01001439">
    <property type="protein sequence ID" value="RTG90542.1"/>
    <property type="molecule type" value="Genomic_DNA"/>
</dbReference>
<keyword evidence="5 6" id="KW-0472">Membrane</keyword>
<dbReference type="Proteomes" id="UP000290809">
    <property type="component" value="Unassembled WGS sequence"/>
</dbReference>
<evidence type="ECO:0000256" key="6">
    <source>
        <dbReference type="SAM" id="Phobius"/>
    </source>
</evidence>
<comment type="similarity">
    <text evidence="2">Belongs to the DRAM/TMEM150 family.</text>
</comment>
<reference evidence="8 9" key="1">
    <citation type="journal article" date="2019" name="PLoS Pathog.">
        <title>Genome sequence of the bovine parasite Schistosoma bovis Tanzania.</title>
        <authorList>
            <person name="Oey H."/>
            <person name="Zakrzewski M."/>
            <person name="Gobert G."/>
            <person name="Gravermann K."/>
            <person name="Stoye J."/>
            <person name="Jones M."/>
            <person name="Mcmanus D."/>
            <person name="Krause L."/>
        </authorList>
    </citation>
    <scope>NUCLEOTIDE SEQUENCE [LARGE SCALE GENOMIC DNA]</scope>
    <source>
        <strain evidence="8 9">TAN1997</strain>
    </source>
</reference>
<dbReference type="AlphaFoldDB" id="A0A430QS71"/>
<dbReference type="InterPro" id="IPR019402">
    <property type="entry name" value="CWH43_N"/>
</dbReference>
<feature type="transmembrane region" description="Helical" evidence="6">
    <location>
        <begin position="164"/>
        <end position="184"/>
    </location>
</feature>
<evidence type="ECO:0000259" key="7">
    <source>
        <dbReference type="Pfam" id="PF10277"/>
    </source>
</evidence>
<keyword evidence="4 6" id="KW-1133">Transmembrane helix</keyword>
<evidence type="ECO:0000256" key="1">
    <source>
        <dbReference type="ARBA" id="ARBA00004127"/>
    </source>
</evidence>
<comment type="subcellular location">
    <subcellularLocation>
        <location evidence="1">Endomembrane system</location>
        <topology evidence="1">Multi-pass membrane protein</topology>
    </subcellularLocation>
</comment>
<evidence type="ECO:0000313" key="9">
    <source>
        <dbReference type="Proteomes" id="UP000290809"/>
    </source>
</evidence>
<dbReference type="InterPro" id="IPR050911">
    <property type="entry name" value="DRAM/TMEM150_Autophagy_Mod"/>
</dbReference>
<keyword evidence="3 6" id="KW-0812">Transmembrane</keyword>
<keyword evidence="9" id="KW-1185">Reference proteome</keyword>
<dbReference type="PANTHER" id="PTHR21324">
    <property type="entry name" value="FASTING-INDUCIBLE INTEGRAL MEMBRANE PROTEIN TM6P1-RELATED"/>
    <property type="match status" value="1"/>
</dbReference>
<gene>
    <name evidence="8" type="ORF">DC041_0010064</name>
</gene>
<dbReference type="Pfam" id="PF10277">
    <property type="entry name" value="Frag1"/>
    <property type="match status" value="2"/>
</dbReference>
<sequence>MLLCSGGIGLHLLPILVCVLTFVAVTTCYFLSLTQDHISPYFPYIRIHVAFLSPTIFHNHVLFVIFSLLLSSVRYNNKAGLCFYSWHKHLLDCSQKFNQQCYRQIRLARVALCFGLICAVGMSIVANFQVSQYYKLLYISYNFHILKTPLYTCIKETAVWSMHLLGAGLLFGGGSAYTLAVTYITYKYLGHSRIRITRLVLTFISVSSFLLRKSVLNNISIDLRKQCCTLIYLILITKLEPTTGLVARFMYDGDNIRKWKPTDQVSPFPFNNCKCVKIMNYYGYSFHVVSSMSEWITALSFICFIFTLVWELKDYKVHEIKVRHLLSLITLLMVFLLKQ</sequence>
<dbReference type="GO" id="GO:0012505">
    <property type="term" value="C:endomembrane system"/>
    <property type="evidence" value="ECO:0007669"/>
    <property type="project" value="UniProtKB-SubCell"/>
</dbReference>
<evidence type="ECO:0000256" key="5">
    <source>
        <dbReference type="ARBA" id="ARBA00023136"/>
    </source>
</evidence>
<evidence type="ECO:0000256" key="3">
    <source>
        <dbReference type="ARBA" id="ARBA00022692"/>
    </source>
</evidence>
<evidence type="ECO:0000256" key="4">
    <source>
        <dbReference type="ARBA" id="ARBA00022989"/>
    </source>
</evidence>
<feature type="transmembrane region" description="Helical" evidence="6">
    <location>
        <begin position="107"/>
        <end position="128"/>
    </location>
</feature>
<dbReference type="PANTHER" id="PTHR21324:SF2">
    <property type="entry name" value="EG:22E5.9 PROTEIN"/>
    <property type="match status" value="1"/>
</dbReference>
<feature type="transmembrane region" description="Helical" evidence="6">
    <location>
        <begin position="44"/>
        <end position="70"/>
    </location>
</feature>